<evidence type="ECO:0000256" key="1">
    <source>
        <dbReference type="ARBA" id="ARBA00005709"/>
    </source>
</evidence>
<evidence type="ECO:0000259" key="4">
    <source>
        <dbReference type="Pfam" id="PF00669"/>
    </source>
</evidence>
<sequence length="288" mass="29493">MAVIGTNVASLRAANASNSANAMLQTSMQRLSTGSRINSAKDDAAGMAISDTMTAQIRGMNQGIRNANDGIAMAQTAEGALGEVSNMLQRVRELTVQATSGTYSSSDKTNMQAEVTALSAQITSTLANTQFNGNKLFDASAGTVTAATTAPAPVAPAYSTIKIQAGANSADAINLKLNKLTDDTTITNATSLDLTTATNTALATVDSALKTVSTYRAGLGAAQNQLQSAVNNLTTNSTNLTSAKSQITDADFSAETTALAKAQILSQASTAMLSQANQSQQGVLKLLQ</sequence>
<dbReference type="GO" id="GO:0009288">
    <property type="term" value="C:bacterial-type flagellum"/>
    <property type="evidence" value="ECO:0007669"/>
    <property type="project" value="UniProtKB-SubCell"/>
</dbReference>
<keyword evidence="3" id="KW-0964">Secreted</keyword>
<dbReference type="PANTHER" id="PTHR42792">
    <property type="entry name" value="FLAGELLIN"/>
    <property type="match status" value="1"/>
</dbReference>
<dbReference type="InterPro" id="IPR046358">
    <property type="entry name" value="Flagellin_C"/>
</dbReference>
<dbReference type="PRINTS" id="PR00207">
    <property type="entry name" value="FLAGELLIN"/>
</dbReference>
<name>A0A0D1M3Z3_9SPHN</name>
<dbReference type="InterPro" id="IPR001029">
    <property type="entry name" value="Flagellin_N"/>
</dbReference>
<protein>
    <recommendedName>
        <fullName evidence="3">Flagellin</fullName>
    </recommendedName>
</protein>
<dbReference type="EMBL" id="JXTP01000066">
    <property type="protein sequence ID" value="KIU26680.1"/>
    <property type="molecule type" value="Genomic_DNA"/>
</dbReference>
<keyword evidence="6" id="KW-0966">Cell projection</keyword>
<evidence type="ECO:0000259" key="5">
    <source>
        <dbReference type="Pfam" id="PF00700"/>
    </source>
</evidence>
<evidence type="ECO:0000256" key="3">
    <source>
        <dbReference type="RuleBase" id="RU362073"/>
    </source>
</evidence>
<evidence type="ECO:0000313" key="6">
    <source>
        <dbReference type="EMBL" id="KIU26680.1"/>
    </source>
</evidence>
<organism evidence="6 7">
    <name type="scientific">Sphingomonas melonis</name>
    <dbReference type="NCBI Taxonomy" id="152682"/>
    <lineage>
        <taxon>Bacteria</taxon>
        <taxon>Pseudomonadati</taxon>
        <taxon>Pseudomonadota</taxon>
        <taxon>Alphaproteobacteria</taxon>
        <taxon>Sphingomonadales</taxon>
        <taxon>Sphingomonadaceae</taxon>
        <taxon>Sphingomonas</taxon>
    </lineage>
</organism>
<comment type="caution">
    <text evidence="6">The sequence shown here is derived from an EMBL/GenBank/DDBJ whole genome shotgun (WGS) entry which is preliminary data.</text>
</comment>
<dbReference type="PATRIC" id="fig|1549858.7.peg.3387"/>
<comment type="subcellular location">
    <subcellularLocation>
        <location evidence="3">Secreted</location>
    </subcellularLocation>
    <subcellularLocation>
        <location evidence="3">Bacterial flagellum</location>
    </subcellularLocation>
</comment>
<comment type="similarity">
    <text evidence="1 3">Belongs to the bacterial flagellin family.</text>
</comment>
<dbReference type="Pfam" id="PF00700">
    <property type="entry name" value="Flagellin_C"/>
    <property type="match status" value="1"/>
</dbReference>
<accession>A0A0D1M3Z3</accession>
<keyword evidence="2 3" id="KW-0975">Bacterial flagellum</keyword>
<dbReference type="AlphaFoldDB" id="A0A0D1M3Z3"/>
<dbReference type="GO" id="GO:0005576">
    <property type="term" value="C:extracellular region"/>
    <property type="evidence" value="ECO:0007669"/>
    <property type="project" value="UniProtKB-SubCell"/>
</dbReference>
<gene>
    <name evidence="6" type="ORF">SR41_13285</name>
</gene>
<dbReference type="GO" id="GO:0005198">
    <property type="term" value="F:structural molecule activity"/>
    <property type="evidence" value="ECO:0007669"/>
    <property type="project" value="UniProtKB-UniRule"/>
</dbReference>
<evidence type="ECO:0000313" key="7">
    <source>
        <dbReference type="Proteomes" id="UP000033203"/>
    </source>
</evidence>
<dbReference type="Proteomes" id="UP000033203">
    <property type="component" value="Unassembled WGS sequence"/>
</dbReference>
<feature type="domain" description="Flagellin C-terminal" evidence="5">
    <location>
        <begin position="203"/>
        <end position="287"/>
    </location>
</feature>
<dbReference type="InterPro" id="IPR001492">
    <property type="entry name" value="Flagellin"/>
</dbReference>
<proteinExistence type="inferred from homology"/>
<dbReference type="InterPro" id="IPR042187">
    <property type="entry name" value="Flagellin_C_sub2"/>
</dbReference>
<feature type="domain" description="Flagellin N-terminal" evidence="4">
    <location>
        <begin position="4"/>
        <end position="140"/>
    </location>
</feature>
<comment type="function">
    <text evidence="3">Flagellin is the subunit protein which polymerizes to form the filaments of bacterial flagella.</text>
</comment>
<evidence type="ECO:0000256" key="2">
    <source>
        <dbReference type="ARBA" id="ARBA00023143"/>
    </source>
</evidence>
<keyword evidence="6" id="KW-0969">Cilium</keyword>
<dbReference type="SUPFAM" id="SSF64518">
    <property type="entry name" value="Phase 1 flagellin"/>
    <property type="match status" value="1"/>
</dbReference>
<dbReference type="Gene3D" id="6.10.10.10">
    <property type="entry name" value="Flagellar export chaperone, C-terminal domain"/>
    <property type="match status" value="1"/>
</dbReference>
<reference evidence="6 7" key="1">
    <citation type="submission" date="2015-01" db="EMBL/GenBank/DDBJ databases">
        <title>Genome of Sphingomonas taxi strain 30a.</title>
        <authorList>
            <person name="Eevers N."/>
            <person name="Van Hamme J."/>
            <person name="Bottos E."/>
            <person name="Weyens N."/>
            <person name="Vangronsveld J."/>
        </authorList>
    </citation>
    <scope>NUCLEOTIDE SEQUENCE [LARGE SCALE GENOMIC DNA]</scope>
    <source>
        <strain evidence="6 7">30a</strain>
    </source>
</reference>
<keyword evidence="6" id="KW-0282">Flagellum</keyword>
<dbReference type="Pfam" id="PF00669">
    <property type="entry name" value="Flagellin_N"/>
    <property type="match status" value="1"/>
</dbReference>
<dbReference type="Gene3D" id="1.20.1330.10">
    <property type="entry name" value="f41 fragment of flagellin, N-terminal domain"/>
    <property type="match status" value="1"/>
</dbReference>
<dbReference type="PANTHER" id="PTHR42792:SF2">
    <property type="entry name" value="FLAGELLIN"/>
    <property type="match status" value="1"/>
</dbReference>